<keyword evidence="7" id="KW-0813">Transport</keyword>
<accession>A0A5C1NBM1</accession>
<feature type="transmembrane region" description="Helical" evidence="7">
    <location>
        <begin position="359"/>
        <end position="382"/>
    </location>
</feature>
<dbReference type="RefSeq" id="WP_149282821.1">
    <property type="nucleotide sequence ID" value="NZ_CP038437.2"/>
</dbReference>
<dbReference type="PIRSF" id="PIRSF006066">
    <property type="entry name" value="HI0050"/>
    <property type="match status" value="1"/>
</dbReference>
<dbReference type="AlphaFoldDB" id="A0A5C1NBM1"/>
<comment type="similarity">
    <text evidence="7">Belongs to the TRAP transporter large permease family.</text>
</comment>
<protein>
    <recommendedName>
        <fullName evidence="7">TRAP transporter large permease protein</fullName>
    </recommendedName>
</protein>
<keyword evidence="4 7" id="KW-0812">Transmembrane</keyword>
<dbReference type="GO" id="GO:0022857">
    <property type="term" value="F:transmembrane transporter activity"/>
    <property type="evidence" value="ECO:0007669"/>
    <property type="project" value="UniProtKB-UniRule"/>
</dbReference>
<evidence type="ECO:0000256" key="3">
    <source>
        <dbReference type="ARBA" id="ARBA00022519"/>
    </source>
</evidence>
<feature type="transmembrane region" description="Helical" evidence="7">
    <location>
        <begin position="336"/>
        <end position="353"/>
    </location>
</feature>
<dbReference type="KEGG" id="hbh:E4T21_01275"/>
<keyword evidence="5 7" id="KW-1133">Transmembrane helix</keyword>
<keyword evidence="6 7" id="KW-0472">Membrane</keyword>
<feature type="transmembrane region" description="Helical" evidence="7">
    <location>
        <begin position="50"/>
        <end position="70"/>
    </location>
</feature>
<dbReference type="Proteomes" id="UP000324285">
    <property type="component" value="Chromosome"/>
</dbReference>
<feature type="domain" description="TRAP C4-dicarboxylate transport system permease DctM subunit" evidence="8">
    <location>
        <begin position="8"/>
        <end position="418"/>
    </location>
</feature>
<reference evidence="9" key="1">
    <citation type="submission" date="2021-02" db="EMBL/GenBank/DDBJ databases">
        <title>Strain Y2R2, a novel species of the genus Halomonas.</title>
        <authorList>
            <person name="Huang H."/>
        </authorList>
    </citation>
    <scope>NUCLEOTIDE SEQUENCE</scope>
    <source>
        <strain evidence="9">Y2R2</strain>
    </source>
</reference>
<feature type="transmembrane region" description="Helical" evidence="7">
    <location>
        <begin position="135"/>
        <end position="158"/>
    </location>
</feature>
<feature type="transmembrane region" description="Helical" evidence="7">
    <location>
        <begin position="394"/>
        <end position="415"/>
    </location>
</feature>
<evidence type="ECO:0000256" key="2">
    <source>
        <dbReference type="ARBA" id="ARBA00022475"/>
    </source>
</evidence>
<organism evidence="9 10">
    <name type="scientific">Halomonas binhaiensis</name>
    <dbReference type="NCBI Taxonomy" id="2562282"/>
    <lineage>
        <taxon>Bacteria</taxon>
        <taxon>Pseudomonadati</taxon>
        <taxon>Pseudomonadota</taxon>
        <taxon>Gammaproteobacteria</taxon>
        <taxon>Oceanospirillales</taxon>
        <taxon>Halomonadaceae</taxon>
        <taxon>Halomonas</taxon>
    </lineage>
</organism>
<evidence type="ECO:0000256" key="4">
    <source>
        <dbReference type="ARBA" id="ARBA00022692"/>
    </source>
</evidence>
<comment type="function">
    <text evidence="7">Part of the tripartite ATP-independent periplasmic (TRAP) transport system.</text>
</comment>
<dbReference type="InterPro" id="IPR010656">
    <property type="entry name" value="DctM"/>
</dbReference>
<comment type="subunit">
    <text evidence="7">The complex comprises the extracytoplasmic solute receptor protein and the two transmembrane proteins.</text>
</comment>
<dbReference type="InterPro" id="IPR004681">
    <property type="entry name" value="TRAP_DctM"/>
</dbReference>
<sequence>MLAYLSIGILTLLLAGIPVAVSLFLLAFGIDQFYSFFPLTKALGQNLWSAADSFLLIAIPLFVLMGEIIVRAGIANKAYRAMDNWLSWLPGGLLHANVTTSALFSATSGSSVATAATISTVALPQGKALGYDAKLFCGSIAAGGTLGILIPPSINLIVYGFLTETSIPKLFMAGLIPGLGLALLFMLASLLLCLWKPELGGPKRSVAWATRLHSLLFLLPLLTLFAVIVGSIYLGWATPTEAAAIGVLAALGLAAMNRTLNGNMLKAALDGTIKTTSMILFIIMAASFLNFALASSGMVQKLTGLLNAYDLAPFALLMAVIALFIVLGFFIETLSLMVITIPIVTPLIVAAGFDKVWFGIIMILFVELALITPPVGLNLYIVQAARRGERFSDVIVGTLPYLVAMLVMAALLVGFPQLATWLPSAL</sequence>
<dbReference type="Pfam" id="PF06808">
    <property type="entry name" value="DctM"/>
    <property type="match status" value="1"/>
</dbReference>
<keyword evidence="2" id="KW-1003">Cell membrane</keyword>
<dbReference type="EMBL" id="CP038437">
    <property type="protein sequence ID" value="QEM80340.1"/>
    <property type="molecule type" value="Genomic_DNA"/>
</dbReference>
<evidence type="ECO:0000313" key="9">
    <source>
        <dbReference type="EMBL" id="QEM80340.1"/>
    </source>
</evidence>
<dbReference type="PANTHER" id="PTHR33362">
    <property type="entry name" value="SIALIC ACID TRAP TRANSPORTER PERMEASE PROTEIN SIAT-RELATED"/>
    <property type="match status" value="1"/>
</dbReference>
<evidence type="ECO:0000259" key="8">
    <source>
        <dbReference type="Pfam" id="PF06808"/>
    </source>
</evidence>
<keyword evidence="3 7" id="KW-0997">Cell inner membrane</keyword>
<dbReference type="OrthoDB" id="9796052at2"/>
<feature type="transmembrane region" description="Helical" evidence="7">
    <location>
        <begin position="215"/>
        <end position="236"/>
    </location>
</feature>
<dbReference type="NCBIfam" id="TIGR00786">
    <property type="entry name" value="dctM"/>
    <property type="match status" value="1"/>
</dbReference>
<dbReference type="GO" id="GO:0005886">
    <property type="term" value="C:plasma membrane"/>
    <property type="evidence" value="ECO:0007669"/>
    <property type="project" value="UniProtKB-SubCell"/>
</dbReference>
<comment type="subcellular location">
    <subcellularLocation>
        <location evidence="1 7">Cell inner membrane</location>
        <topology evidence="1 7">Multi-pass membrane protein</topology>
    </subcellularLocation>
</comment>
<feature type="transmembrane region" description="Helical" evidence="7">
    <location>
        <begin position="242"/>
        <end position="260"/>
    </location>
</feature>
<feature type="transmembrane region" description="Helical" evidence="7">
    <location>
        <begin position="170"/>
        <end position="195"/>
    </location>
</feature>
<evidence type="ECO:0000313" key="10">
    <source>
        <dbReference type="Proteomes" id="UP000324285"/>
    </source>
</evidence>
<evidence type="ECO:0000256" key="6">
    <source>
        <dbReference type="ARBA" id="ARBA00023136"/>
    </source>
</evidence>
<dbReference type="PANTHER" id="PTHR33362:SF5">
    <property type="entry name" value="C4-DICARBOXYLATE TRAP TRANSPORTER LARGE PERMEASE PROTEIN DCTM"/>
    <property type="match status" value="1"/>
</dbReference>
<evidence type="ECO:0000256" key="1">
    <source>
        <dbReference type="ARBA" id="ARBA00004429"/>
    </source>
</evidence>
<evidence type="ECO:0000256" key="7">
    <source>
        <dbReference type="RuleBase" id="RU369079"/>
    </source>
</evidence>
<keyword evidence="10" id="KW-1185">Reference proteome</keyword>
<feature type="transmembrane region" description="Helical" evidence="7">
    <location>
        <begin position="311"/>
        <end position="331"/>
    </location>
</feature>
<name>A0A5C1NBM1_9GAMM</name>
<gene>
    <name evidence="9" type="ORF">E4T21_01275</name>
</gene>
<feature type="transmembrane region" description="Helical" evidence="7">
    <location>
        <begin position="7"/>
        <end position="30"/>
    </location>
</feature>
<proteinExistence type="inferred from homology"/>
<evidence type="ECO:0000256" key="5">
    <source>
        <dbReference type="ARBA" id="ARBA00022989"/>
    </source>
</evidence>
<feature type="transmembrane region" description="Helical" evidence="7">
    <location>
        <begin position="280"/>
        <end position="299"/>
    </location>
</feature>